<proteinExistence type="predicted"/>
<feature type="transmembrane region" description="Helical" evidence="1">
    <location>
        <begin position="362"/>
        <end position="381"/>
    </location>
</feature>
<feature type="transmembrane region" description="Helical" evidence="1">
    <location>
        <begin position="307"/>
        <end position="325"/>
    </location>
</feature>
<keyword evidence="1" id="KW-0812">Transmembrane</keyword>
<comment type="caution">
    <text evidence="4">The sequence shown here is derived from an EMBL/GenBank/DDBJ whole genome shotgun (WGS) entry which is preliminary data.</text>
</comment>
<reference evidence="4" key="1">
    <citation type="submission" date="2022-08" db="EMBL/GenBank/DDBJ databases">
        <title>Novel Bdellovibrio Species Isolated from Svalbard: Designation Bdellovibrio svalbardensis.</title>
        <authorList>
            <person name="Mitchell R.J."/>
            <person name="Choi S.Y."/>
        </authorList>
    </citation>
    <scope>NUCLEOTIDE SEQUENCE</scope>
    <source>
        <strain evidence="4">PAP01</strain>
    </source>
</reference>
<dbReference type="PANTHER" id="PTHR39084">
    <property type="entry name" value="MEMBRANE PROTEIN-RELATED"/>
    <property type="match status" value="1"/>
</dbReference>
<protein>
    <submittedName>
        <fullName evidence="4">DUF4010 domain-containing protein</fullName>
    </submittedName>
</protein>
<evidence type="ECO:0000313" key="4">
    <source>
        <dbReference type="EMBL" id="MDG0818171.1"/>
    </source>
</evidence>
<name>A0ABT6DMS1_9BACT</name>
<keyword evidence="5" id="KW-1185">Reference proteome</keyword>
<gene>
    <name evidence="4" type="ORF">NWE73_17445</name>
</gene>
<feature type="transmembrane region" description="Helical" evidence="1">
    <location>
        <begin position="238"/>
        <end position="257"/>
    </location>
</feature>
<feature type="transmembrane region" description="Helical" evidence="1">
    <location>
        <begin position="108"/>
        <end position="128"/>
    </location>
</feature>
<organism evidence="4 5">
    <name type="scientific">Bdellovibrio svalbardensis</name>
    <dbReference type="NCBI Taxonomy" id="2972972"/>
    <lineage>
        <taxon>Bacteria</taxon>
        <taxon>Pseudomonadati</taxon>
        <taxon>Bdellovibrionota</taxon>
        <taxon>Bdellovibrionia</taxon>
        <taxon>Bdellovibrionales</taxon>
        <taxon>Pseudobdellovibrionaceae</taxon>
        <taxon>Bdellovibrio</taxon>
    </lineage>
</organism>
<feature type="transmembrane region" description="Helical" evidence="1">
    <location>
        <begin position="393"/>
        <end position="416"/>
    </location>
</feature>
<dbReference type="InterPro" id="IPR025105">
    <property type="entry name" value="DUF4010"/>
</dbReference>
<dbReference type="RefSeq" id="WP_277579647.1">
    <property type="nucleotide sequence ID" value="NZ_JANRMI010000006.1"/>
</dbReference>
<feature type="domain" description="DUF4010" evidence="3">
    <location>
        <begin position="182"/>
        <end position="383"/>
    </location>
</feature>
<dbReference type="Pfam" id="PF02308">
    <property type="entry name" value="MgtC"/>
    <property type="match status" value="1"/>
</dbReference>
<dbReference type="InterPro" id="IPR049177">
    <property type="entry name" value="MgtC_SapB_SrpB_YhiD_N"/>
</dbReference>
<dbReference type="EMBL" id="JANRMI010000006">
    <property type="protein sequence ID" value="MDG0818171.1"/>
    <property type="molecule type" value="Genomic_DNA"/>
</dbReference>
<feature type="transmembrane region" description="Helical" evidence="1">
    <location>
        <begin position="140"/>
        <end position="158"/>
    </location>
</feature>
<dbReference type="PANTHER" id="PTHR39084:SF1">
    <property type="entry name" value="DUF4010 DOMAIN-CONTAINING PROTEIN"/>
    <property type="match status" value="1"/>
</dbReference>
<feature type="transmembrane region" description="Helical" evidence="1">
    <location>
        <begin position="170"/>
        <end position="192"/>
    </location>
</feature>
<feature type="transmembrane region" description="Helical" evidence="1">
    <location>
        <begin position="199"/>
        <end position="218"/>
    </location>
</feature>
<evidence type="ECO:0000313" key="5">
    <source>
        <dbReference type="Proteomes" id="UP001152321"/>
    </source>
</evidence>
<feature type="transmembrane region" description="Helical" evidence="1">
    <location>
        <begin position="6"/>
        <end position="24"/>
    </location>
</feature>
<feature type="transmembrane region" description="Helical" evidence="1">
    <location>
        <begin position="332"/>
        <end position="350"/>
    </location>
</feature>
<feature type="transmembrane region" description="Helical" evidence="1">
    <location>
        <begin position="58"/>
        <end position="76"/>
    </location>
</feature>
<evidence type="ECO:0000259" key="3">
    <source>
        <dbReference type="Pfam" id="PF13194"/>
    </source>
</evidence>
<keyword evidence="1" id="KW-1133">Transmembrane helix</keyword>
<feature type="domain" description="MgtC/SapB/SrpB/YhiD N-terminal" evidence="2">
    <location>
        <begin position="13"/>
        <end position="130"/>
    </location>
</feature>
<sequence length="418" mass="45047">MDQIIDIMQPYWLGLLIGLIIGMERERSQGSDMQTFGVRTMALIGFLGAFAGSGVSAIYSGLTTLFVLIMIVLGYWRSTKNAGSDFGLTTEVSAFCVFVLGSISVNQPIVACVFGAFILALLAGRVWLHKLTRERISQREADALISLIVFGAGVLPLLPQNPVDPWDMFVPFKLGSIIFALALVQFSSYVLLKVFGERTGIILGGFLAGLVSSTAAFANISQDLSKGSNQSLSSHLCYGLMAIAATTFLSAAILLAGSSGLAHALVWSFISVFATLIALVGVGMFWAQKKTDRQSRQTKDPLNWKSQFAFALVLFVIIALTKVSVKFLGPQALFLVSFISGLFELQGVTFALSETKNFTQELASAMALAYCASVLSKMFLIMTARGAEWKGKLFISGALCLLLVAFVLPFLFVNVISI</sequence>
<dbReference type="Pfam" id="PF13194">
    <property type="entry name" value="DUF4010"/>
    <property type="match status" value="1"/>
</dbReference>
<evidence type="ECO:0000259" key="2">
    <source>
        <dbReference type="Pfam" id="PF02308"/>
    </source>
</evidence>
<feature type="transmembrane region" description="Helical" evidence="1">
    <location>
        <begin position="264"/>
        <end position="287"/>
    </location>
</feature>
<dbReference type="Proteomes" id="UP001152321">
    <property type="component" value="Unassembled WGS sequence"/>
</dbReference>
<evidence type="ECO:0000256" key="1">
    <source>
        <dbReference type="SAM" id="Phobius"/>
    </source>
</evidence>
<accession>A0ABT6DMS1</accession>
<keyword evidence="1" id="KW-0472">Membrane</keyword>